<dbReference type="AlphaFoldDB" id="A0A4R2KYM8"/>
<evidence type="ECO:0000313" key="3">
    <source>
        <dbReference type="Proteomes" id="UP000294919"/>
    </source>
</evidence>
<dbReference type="EMBL" id="SLWV01000020">
    <property type="protein sequence ID" value="TCO71805.1"/>
    <property type="molecule type" value="Genomic_DNA"/>
</dbReference>
<comment type="caution">
    <text evidence="2">The sequence shown here is derived from an EMBL/GenBank/DDBJ whole genome shotgun (WGS) entry which is preliminary data.</text>
</comment>
<dbReference type="Pfam" id="PF26226">
    <property type="entry name" value="DUF8052"/>
    <property type="match status" value="1"/>
</dbReference>
<accession>A0A4R2KYM8</accession>
<organism evidence="2 3">
    <name type="scientific">Marinisporobacter balticus</name>
    <dbReference type="NCBI Taxonomy" id="2018667"/>
    <lineage>
        <taxon>Bacteria</taxon>
        <taxon>Bacillati</taxon>
        <taxon>Bacillota</taxon>
        <taxon>Clostridia</taxon>
        <taxon>Peptostreptococcales</taxon>
        <taxon>Thermotaleaceae</taxon>
        <taxon>Marinisporobacter</taxon>
    </lineage>
</organism>
<reference evidence="2 3" key="1">
    <citation type="submission" date="2019-03" db="EMBL/GenBank/DDBJ databases">
        <title>Genomic Encyclopedia of Type Strains, Phase IV (KMG-IV): sequencing the most valuable type-strain genomes for metagenomic binning, comparative biology and taxonomic classification.</title>
        <authorList>
            <person name="Goeker M."/>
        </authorList>
    </citation>
    <scope>NUCLEOTIDE SEQUENCE [LARGE SCALE GENOMIC DNA]</scope>
    <source>
        <strain evidence="2 3">DSM 102940</strain>
    </source>
</reference>
<keyword evidence="3" id="KW-1185">Reference proteome</keyword>
<dbReference type="OrthoDB" id="2836917at2"/>
<proteinExistence type="predicted"/>
<protein>
    <recommendedName>
        <fullName evidence="1">DUF8052 domain-containing protein</fullName>
    </recommendedName>
</protein>
<feature type="domain" description="DUF8052" evidence="1">
    <location>
        <begin position="5"/>
        <end position="163"/>
    </location>
</feature>
<evidence type="ECO:0000259" key="1">
    <source>
        <dbReference type="Pfam" id="PF26226"/>
    </source>
</evidence>
<gene>
    <name evidence="2" type="ORF">EV214_12024</name>
</gene>
<evidence type="ECO:0000313" key="2">
    <source>
        <dbReference type="EMBL" id="TCO71805.1"/>
    </source>
</evidence>
<sequence length="164" mass="19534">MKHIEYLENIERKLNRHFDIKKDFFCKDIKIDLFAKYFLRNERYIGSKKASIYAFENNEYCLIKYFNHLDQEKLQNFMEHIKAAVTDLVTPNEEHMSSIVTGVVVIDADCDEEMARIVEKFRFHKSFAFGFKGWVDIRLLLVSLDNHEITTNKKGKEVKDVYQP</sequence>
<name>A0A4R2KYM8_9FIRM</name>
<dbReference type="Proteomes" id="UP000294919">
    <property type="component" value="Unassembled WGS sequence"/>
</dbReference>
<dbReference type="InterPro" id="IPR058365">
    <property type="entry name" value="DUF8052"/>
</dbReference>
<dbReference type="RefSeq" id="WP_132246418.1">
    <property type="nucleotide sequence ID" value="NZ_SLWV01000020.1"/>
</dbReference>